<keyword evidence="4 7" id="KW-0067">ATP-binding</keyword>
<comment type="similarity">
    <text evidence="5 7">Belongs to the DEAD box helicase family.</text>
</comment>
<dbReference type="InterPro" id="IPR011545">
    <property type="entry name" value="DEAD/DEAH_box_helicase_dom"/>
</dbReference>
<dbReference type="GO" id="GO:0016787">
    <property type="term" value="F:hydrolase activity"/>
    <property type="evidence" value="ECO:0007669"/>
    <property type="project" value="UniProtKB-KW"/>
</dbReference>
<feature type="compositionally biased region" description="Basic and acidic residues" evidence="8">
    <location>
        <begin position="523"/>
        <end position="550"/>
    </location>
</feature>
<dbReference type="AlphaFoldDB" id="A0A7I9VMX9"/>
<feature type="region of interest" description="Disordered" evidence="8">
    <location>
        <begin position="523"/>
        <end position="556"/>
    </location>
</feature>
<dbReference type="InterPro" id="IPR050079">
    <property type="entry name" value="DEAD_box_RNA_helicase"/>
</dbReference>
<dbReference type="InterPro" id="IPR027417">
    <property type="entry name" value="P-loop_NTPase"/>
</dbReference>
<dbReference type="SMART" id="SM00487">
    <property type="entry name" value="DEXDc"/>
    <property type="match status" value="1"/>
</dbReference>
<comment type="caution">
    <text evidence="12">The sequence shown here is derived from an EMBL/GenBank/DDBJ whole genome shotgun (WGS) entry which is preliminary data.</text>
</comment>
<feature type="compositionally biased region" description="Basic and acidic residues" evidence="8">
    <location>
        <begin position="443"/>
        <end position="463"/>
    </location>
</feature>
<dbReference type="GO" id="GO:0003676">
    <property type="term" value="F:nucleic acid binding"/>
    <property type="evidence" value="ECO:0007669"/>
    <property type="project" value="InterPro"/>
</dbReference>
<dbReference type="CDD" id="cd18787">
    <property type="entry name" value="SF2_C_DEAD"/>
    <property type="match status" value="1"/>
</dbReference>
<feature type="region of interest" description="Disordered" evidence="8">
    <location>
        <begin position="435"/>
        <end position="463"/>
    </location>
</feature>
<dbReference type="InterPro" id="IPR000629">
    <property type="entry name" value="RNA-helicase_DEAD-box_CS"/>
</dbReference>
<evidence type="ECO:0000313" key="12">
    <source>
        <dbReference type="EMBL" id="GEJ57766.1"/>
    </source>
</evidence>
<evidence type="ECO:0000256" key="6">
    <source>
        <dbReference type="PROSITE-ProRule" id="PRU00552"/>
    </source>
</evidence>
<evidence type="ECO:0000256" key="7">
    <source>
        <dbReference type="RuleBase" id="RU000492"/>
    </source>
</evidence>
<sequence>MTFADLDAHAALRAALAAHGYAEPTPVQAAVLGPELAGRDLLVSSRTGSGKTVAFGLVLAQTLLGEAPSFPPARPRAPLGLVIAPTRELAVQVQRELSWLFAESGGRVGACVGGMDPRREARALTQGLHLVVGTPGRLRDHLDRKNLDLGGAGALVLDEADEMLDMGFREELEAILGAAPEGRRTILFSATLPKPILELARRYTREPVRVAATPPGEAHADIGYRAHLVAPRERELALVNVLRRLDPASALVFRALRETVHHTAASLGERGFEAVALSGELTQVERTKALKALRDGRARVLVATDVAARGLDLPNVDLVLHADLPRDAASLQHRSGRTGRAGRKGQAVLLAAPAERFRLDRMLREAGVAAEWAPVPTAEEIRARDEERLAASVAAQAGEATEEELAVARRLLEERAPLLVAAALVRRERARLPEPEDLPDTARVGREAPVKAAERAPRRERPAAREGGVWFRVTVGREKNADPRWLLPLICRRGGVTRDEVGKIVVLPRETRFEVAKDRADEFARAARRPDPRMPAVRFDRADPPAEARRAPARRS</sequence>
<dbReference type="InterPro" id="IPR044742">
    <property type="entry name" value="DEAD/DEAH_RhlB"/>
</dbReference>
<keyword evidence="2 7" id="KW-0378">Hydrolase</keyword>
<dbReference type="InterPro" id="IPR014001">
    <property type="entry name" value="Helicase_ATP-bd"/>
</dbReference>
<evidence type="ECO:0000259" key="10">
    <source>
        <dbReference type="PROSITE" id="PS51194"/>
    </source>
</evidence>
<dbReference type="PROSITE" id="PS51195">
    <property type="entry name" value="Q_MOTIF"/>
    <property type="match status" value="1"/>
</dbReference>
<evidence type="ECO:0000256" key="8">
    <source>
        <dbReference type="SAM" id="MobiDB-lite"/>
    </source>
</evidence>
<feature type="domain" description="Helicase C-terminal" evidence="10">
    <location>
        <begin position="237"/>
        <end position="381"/>
    </location>
</feature>
<feature type="domain" description="DEAD-box RNA helicase Q" evidence="11">
    <location>
        <begin position="1"/>
        <end position="29"/>
    </location>
</feature>
<dbReference type="PROSITE" id="PS51194">
    <property type="entry name" value="HELICASE_CTER"/>
    <property type="match status" value="1"/>
</dbReference>
<keyword evidence="1 7" id="KW-0547">Nucleotide-binding</keyword>
<dbReference type="SUPFAM" id="SSF52540">
    <property type="entry name" value="P-loop containing nucleoside triphosphate hydrolases"/>
    <property type="match status" value="1"/>
</dbReference>
<dbReference type="RefSeq" id="WP_176065635.1">
    <property type="nucleotide sequence ID" value="NZ_BJTG01000005.1"/>
</dbReference>
<evidence type="ECO:0000256" key="4">
    <source>
        <dbReference type="ARBA" id="ARBA00022840"/>
    </source>
</evidence>
<reference evidence="13" key="1">
    <citation type="journal article" date="2020" name="Appl. Environ. Microbiol.">
        <title>Diazotrophic Anaeromyxobacter Isolates from Soils.</title>
        <authorList>
            <person name="Masuda Y."/>
            <person name="Yamanaka H."/>
            <person name="Xu Z.X."/>
            <person name="Shiratori Y."/>
            <person name="Aono T."/>
            <person name="Amachi S."/>
            <person name="Senoo K."/>
            <person name="Itoh H."/>
        </authorList>
    </citation>
    <scope>NUCLEOTIDE SEQUENCE [LARGE SCALE GENOMIC DNA]</scope>
    <source>
        <strain evidence="13">R267</strain>
    </source>
</reference>
<accession>A0A7I9VMX9</accession>
<dbReference type="Proteomes" id="UP000503640">
    <property type="component" value="Unassembled WGS sequence"/>
</dbReference>
<dbReference type="PANTHER" id="PTHR47959">
    <property type="entry name" value="ATP-DEPENDENT RNA HELICASE RHLE-RELATED"/>
    <property type="match status" value="1"/>
</dbReference>
<evidence type="ECO:0000256" key="2">
    <source>
        <dbReference type="ARBA" id="ARBA00022801"/>
    </source>
</evidence>
<evidence type="ECO:0000259" key="9">
    <source>
        <dbReference type="PROSITE" id="PS51192"/>
    </source>
</evidence>
<organism evidence="12 13">
    <name type="scientific">Anaeromyxobacter diazotrophicus</name>
    <dbReference type="NCBI Taxonomy" id="2590199"/>
    <lineage>
        <taxon>Bacteria</taxon>
        <taxon>Pseudomonadati</taxon>
        <taxon>Myxococcota</taxon>
        <taxon>Myxococcia</taxon>
        <taxon>Myxococcales</taxon>
        <taxon>Cystobacterineae</taxon>
        <taxon>Anaeromyxobacteraceae</taxon>
        <taxon>Anaeromyxobacter</taxon>
    </lineage>
</organism>
<dbReference type="InterPro" id="IPR001650">
    <property type="entry name" value="Helicase_C-like"/>
</dbReference>
<dbReference type="InterPro" id="IPR012677">
    <property type="entry name" value="Nucleotide-bd_a/b_plait_sf"/>
</dbReference>
<dbReference type="InterPro" id="IPR005580">
    <property type="entry name" value="DbpA/CsdA_RNA-bd_dom"/>
</dbReference>
<evidence type="ECO:0000259" key="11">
    <source>
        <dbReference type="PROSITE" id="PS51195"/>
    </source>
</evidence>
<dbReference type="Gene3D" id="3.40.50.300">
    <property type="entry name" value="P-loop containing nucleotide triphosphate hydrolases"/>
    <property type="match status" value="2"/>
</dbReference>
<dbReference type="InterPro" id="IPR014014">
    <property type="entry name" value="RNA_helicase_DEAD_Q_motif"/>
</dbReference>
<proteinExistence type="inferred from homology"/>
<dbReference type="PANTHER" id="PTHR47959:SF1">
    <property type="entry name" value="ATP-DEPENDENT RNA HELICASE DBPA"/>
    <property type="match status" value="1"/>
</dbReference>
<evidence type="ECO:0000313" key="13">
    <source>
        <dbReference type="Proteomes" id="UP000503640"/>
    </source>
</evidence>
<protein>
    <submittedName>
        <fullName evidence="12">DEAD/DEAH box helicase</fullName>
    </submittedName>
</protein>
<dbReference type="Pfam" id="PF00270">
    <property type="entry name" value="DEAD"/>
    <property type="match status" value="1"/>
</dbReference>
<gene>
    <name evidence="12" type="ORF">AMYX_25070</name>
</gene>
<evidence type="ECO:0000256" key="1">
    <source>
        <dbReference type="ARBA" id="ARBA00022741"/>
    </source>
</evidence>
<dbReference type="PROSITE" id="PS51192">
    <property type="entry name" value="HELICASE_ATP_BIND_1"/>
    <property type="match status" value="1"/>
</dbReference>
<feature type="domain" description="Helicase ATP-binding" evidence="9">
    <location>
        <begin position="32"/>
        <end position="210"/>
    </location>
</feature>
<keyword evidence="13" id="KW-1185">Reference proteome</keyword>
<name>A0A7I9VMX9_9BACT</name>
<dbReference type="CDD" id="cd00268">
    <property type="entry name" value="DEADc"/>
    <property type="match status" value="1"/>
</dbReference>
<dbReference type="GO" id="GO:0005524">
    <property type="term" value="F:ATP binding"/>
    <property type="evidence" value="ECO:0007669"/>
    <property type="project" value="UniProtKB-KW"/>
</dbReference>
<feature type="short sequence motif" description="Q motif" evidence="6">
    <location>
        <begin position="1"/>
        <end position="29"/>
    </location>
</feature>
<dbReference type="Pfam" id="PF00271">
    <property type="entry name" value="Helicase_C"/>
    <property type="match status" value="1"/>
</dbReference>
<dbReference type="GO" id="GO:0005829">
    <property type="term" value="C:cytosol"/>
    <property type="evidence" value="ECO:0007669"/>
    <property type="project" value="TreeGrafter"/>
</dbReference>
<evidence type="ECO:0000256" key="5">
    <source>
        <dbReference type="ARBA" id="ARBA00038437"/>
    </source>
</evidence>
<dbReference type="SMART" id="SM00490">
    <property type="entry name" value="HELICc"/>
    <property type="match status" value="1"/>
</dbReference>
<dbReference type="EMBL" id="BJTG01000005">
    <property type="protein sequence ID" value="GEJ57766.1"/>
    <property type="molecule type" value="Genomic_DNA"/>
</dbReference>
<dbReference type="Pfam" id="PF03880">
    <property type="entry name" value="DbpA"/>
    <property type="match status" value="1"/>
</dbReference>
<dbReference type="PROSITE" id="PS00039">
    <property type="entry name" value="DEAD_ATP_HELICASE"/>
    <property type="match status" value="1"/>
</dbReference>
<dbReference type="GO" id="GO:0003724">
    <property type="term" value="F:RNA helicase activity"/>
    <property type="evidence" value="ECO:0007669"/>
    <property type="project" value="InterPro"/>
</dbReference>
<keyword evidence="3 7" id="KW-0347">Helicase</keyword>
<dbReference type="CDD" id="cd12252">
    <property type="entry name" value="RRM_DbpA"/>
    <property type="match status" value="1"/>
</dbReference>
<evidence type="ECO:0000256" key="3">
    <source>
        <dbReference type="ARBA" id="ARBA00022806"/>
    </source>
</evidence>
<dbReference type="Gene3D" id="3.30.70.330">
    <property type="match status" value="1"/>
</dbReference>